<evidence type="ECO:0000256" key="1">
    <source>
        <dbReference type="SAM" id="Phobius"/>
    </source>
</evidence>
<evidence type="ECO:0000313" key="3">
    <source>
        <dbReference type="Proteomes" id="UP000027135"/>
    </source>
</evidence>
<dbReference type="Proteomes" id="UP000027135">
    <property type="component" value="Unassembled WGS sequence"/>
</dbReference>
<sequence length="157" mass="17717">MTLVTSLTTINNDAIIMAKYKRPRGHSRCIVSEQERGNSNGSVQNAVTVHFSNSVFFFYIYGYIYISVSMVPPSQNTECKRRKSLESQFLPAQVNTTKTCKSQTDAAMQYYHNINTKFLQELANKTTAQCSLNFRARLLNGKDDIELGRTVGNSARD</sequence>
<evidence type="ECO:0000313" key="2">
    <source>
        <dbReference type="EMBL" id="KDR18747.1"/>
    </source>
</evidence>
<feature type="transmembrane region" description="Helical" evidence="1">
    <location>
        <begin position="56"/>
        <end position="73"/>
    </location>
</feature>
<protein>
    <submittedName>
        <fullName evidence="2">Uncharacterized protein</fullName>
    </submittedName>
</protein>
<keyword evidence="3" id="KW-1185">Reference proteome</keyword>
<organism evidence="2 3">
    <name type="scientific">Zootermopsis nevadensis</name>
    <name type="common">Dampwood termite</name>
    <dbReference type="NCBI Taxonomy" id="136037"/>
    <lineage>
        <taxon>Eukaryota</taxon>
        <taxon>Metazoa</taxon>
        <taxon>Ecdysozoa</taxon>
        <taxon>Arthropoda</taxon>
        <taxon>Hexapoda</taxon>
        <taxon>Insecta</taxon>
        <taxon>Pterygota</taxon>
        <taxon>Neoptera</taxon>
        <taxon>Polyneoptera</taxon>
        <taxon>Dictyoptera</taxon>
        <taxon>Blattodea</taxon>
        <taxon>Blattoidea</taxon>
        <taxon>Termitoidae</taxon>
        <taxon>Termopsidae</taxon>
        <taxon>Zootermopsis</taxon>
    </lineage>
</organism>
<dbReference type="AlphaFoldDB" id="A0A067RHR4"/>
<name>A0A067RHR4_ZOONE</name>
<keyword evidence="1" id="KW-0812">Transmembrane</keyword>
<keyword evidence="1" id="KW-1133">Transmembrane helix</keyword>
<dbReference type="InParanoid" id="A0A067RHR4"/>
<proteinExistence type="predicted"/>
<accession>A0A067RHR4</accession>
<dbReference type="EMBL" id="KK852673">
    <property type="protein sequence ID" value="KDR18747.1"/>
    <property type="molecule type" value="Genomic_DNA"/>
</dbReference>
<keyword evidence="1" id="KW-0472">Membrane</keyword>
<gene>
    <name evidence="2" type="ORF">L798_07401</name>
</gene>
<reference evidence="2 3" key="1">
    <citation type="journal article" date="2014" name="Nat. Commun.">
        <title>Molecular traces of alternative social organization in a termite genome.</title>
        <authorList>
            <person name="Terrapon N."/>
            <person name="Li C."/>
            <person name="Robertson H.M."/>
            <person name="Ji L."/>
            <person name="Meng X."/>
            <person name="Booth W."/>
            <person name="Chen Z."/>
            <person name="Childers C.P."/>
            <person name="Glastad K.M."/>
            <person name="Gokhale K."/>
            <person name="Gowin J."/>
            <person name="Gronenberg W."/>
            <person name="Hermansen R.A."/>
            <person name="Hu H."/>
            <person name="Hunt B.G."/>
            <person name="Huylmans A.K."/>
            <person name="Khalil S.M."/>
            <person name="Mitchell R.D."/>
            <person name="Munoz-Torres M.C."/>
            <person name="Mustard J.A."/>
            <person name="Pan H."/>
            <person name="Reese J.T."/>
            <person name="Scharf M.E."/>
            <person name="Sun F."/>
            <person name="Vogel H."/>
            <person name="Xiao J."/>
            <person name="Yang W."/>
            <person name="Yang Z."/>
            <person name="Yang Z."/>
            <person name="Zhou J."/>
            <person name="Zhu J."/>
            <person name="Brent C.S."/>
            <person name="Elsik C.G."/>
            <person name="Goodisman M.A."/>
            <person name="Liberles D.A."/>
            <person name="Roe R.M."/>
            <person name="Vargo E.L."/>
            <person name="Vilcinskas A."/>
            <person name="Wang J."/>
            <person name="Bornberg-Bauer E."/>
            <person name="Korb J."/>
            <person name="Zhang G."/>
            <person name="Liebig J."/>
        </authorList>
    </citation>
    <scope>NUCLEOTIDE SEQUENCE [LARGE SCALE GENOMIC DNA]</scope>
    <source>
        <tissue evidence="2">Whole organism</tissue>
    </source>
</reference>